<dbReference type="GO" id="GO:0005975">
    <property type="term" value="P:carbohydrate metabolic process"/>
    <property type="evidence" value="ECO:0007669"/>
    <property type="project" value="InterPro"/>
</dbReference>
<dbReference type="InterPro" id="IPR008979">
    <property type="entry name" value="Galactose-bd-like_sf"/>
</dbReference>
<evidence type="ECO:0000256" key="5">
    <source>
        <dbReference type="ARBA" id="ARBA00022523"/>
    </source>
</evidence>
<dbReference type="InterPro" id="IPR043159">
    <property type="entry name" value="Lectin_gal-bd_sf"/>
</dbReference>
<feature type="signal peptide" evidence="13">
    <location>
        <begin position="1"/>
        <end position="21"/>
    </location>
</feature>
<evidence type="ECO:0000256" key="9">
    <source>
        <dbReference type="ARBA" id="ARBA00023180"/>
    </source>
</evidence>
<comment type="similarity">
    <text evidence="3 12">Belongs to the glycosyl hydrolase 35 family.</text>
</comment>
<evidence type="ECO:0000256" key="11">
    <source>
        <dbReference type="RuleBase" id="RU000675"/>
    </source>
</evidence>
<evidence type="ECO:0000256" key="10">
    <source>
        <dbReference type="ARBA" id="ARBA00023295"/>
    </source>
</evidence>
<dbReference type="FunFam" id="2.60.120.740:FF:000002">
    <property type="entry name" value="Beta-galactosidase"/>
    <property type="match status" value="1"/>
</dbReference>
<dbReference type="Proteomes" id="UP000187203">
    <property type="component" value="Unassembled WGS sequence"/>
</dbReference>
<dbReference type="AlphaFoldDB" id="A0A1R3FY58"/>
<dbReference type="InterPro" id="IPR019801">
    <property type="entry name" value="Glyco_hydro_35_CS"/>
</dbReference>
<dbReference type="Gene3D" id="2.60.120.740">
    <property type="match status" value="1"/>
</dbReference>
<dbReference type="GO" id="GO:0004565">
    <property type="term" value="F:beta-galactosidase activity"/>
    <property type="evidence" value="ECO:0007669"/>
    <property type="project" value="UniProtKB-EC"/>
</dbReference>
<dbReference type="PROSITE" id="PS01182">
    <property type="entry name" value="GLYCOSYL_HYDROL_F35"/>
    <property type="match status" value="1"/>
</dbReference>
<reference evidence="16" key="1">
    <citation type="submission" date="2013-09" db="EMBL/GenBank/DDBJ databases">
        <title>Corchorus olitorius genome sequencing.</title>
        <authorList>
            <person name="Alam M."/>
            <person name="Haque M.S."/>
            <person name="Islam M.S."/>
            <person name="Emdad E.M."/>
            <person name="Islam M.M."/>
            <person name="Ahmed B."/>
            <person name="Halim A."/>
            <person name="Hossen Q.M.M."/>
            <person name="Hossain M.Z."/>
            <person name="Ahmed R."/>
            <person name="Khan M.M."/>
            <person name="Islam R."/>
            <person name="Rashid M.M."/>
            <person name="Khan S.A."/>
            <person name="Rahman M.S."/>
            <person name="Alam M."/>
            <person name="Yahiya A.S."/>
            <person name="Khan M.S."/>
            <person name="Azam M.S."/>
            <person name="Haque T."/>
            <person name="Lashkar M.Z.H."/>
            <person name="Akhand A.I."/>
            <person name="Morshed G."/>
            <person name="Roy S."/>
            <person name="Uddin K.S."/>
            <person name="Rabeya T."/>
            <person name="Hossain A.S."/>
            <person name="Chowdhury A."/>
            <person name="Snigdha A.R."/>
            <person name="Mortoza M.S."/>
            <person name="Matin S.A."/>
            <person name="Hoque S.M.E."/>
            <person name="Islam M.K."/>
            <person name="Roy D.K."/>
            <person name="Haider R."/>
            <person name="Moosa M.M."/>
            <person name="Elias S.M."/>
            <person name="Hasan A.M."/>
            <person name="Jahan S."/>
            <person name="Shafiuddin M."/>
            <person name="Mahmood N."/>
            <person name="Shommy N.S."/>
        </authorList>
    </citation>
    <scope>NUCLEOTIDE SEQUENCE [LARGE SCALE GENOMIC DNA]</scope>
    <source>
        <strain evidence="16">cv. O-4</strain>
    </source>
</reference>
<sequence>MRWFLFLFGLVLAVTADGVSGGGNVTYDGRSLIIDGHHKILFSGSIHYPRSTPQMWPSLIAKAKAGGLDVIETLVFWNLHEPQPGQFDFSGRRDIVRFIKEIQAQGLYACIRIGPFIQGEWSYGGLPFWLHDIPGIVYRSDNEPFKYQMKMFVSKIVSMMKAEKLYASQGGPIILSQIENEYGMIQAAFKEKGPPYLRWAAEMAVGLQTGVPWVMCKQNDAPDPVINACNGRRCGETFPGPNSPNKPAIWTENWTSFYQVYGDEADIRSAEDIAFHVALFIAKKGSYVNYYMYHGGTNFGRTAAAYMLTSYYDQAPLDEYGLFRQPKWGHLKELHAAIKLCTKPLLSGKLTTVALGPSQQAFVYRENSVDCAAFLVNNNTRKNVAVTFLDSVYELPPKSISILPDCKTVAFNTAKVSTEYSTRAVQTSQKLDSTEKWEEFTEAIPTFENTSLRANMLLEHMNTTKDASDYLWYTFRFQNDFSDAKYVLNVTSAAHVLHAFVNGAFAGSTHGSHKNKTPNLESRVTLNLGTNHISLLSGMVGLPDSGPYLERRVAGLRRVMVKDSHGDIKDFTNHSWGYQVGLLGEKLQVYTDFGSSKIQWSTYGSFKHQPLTWYKTRFDAPAGKDPVALNLESMGKGEAWVNGHSIGRYWVSFLTPKGRPSQTWYNVPRSFLKPTDNLLVILEEENGYPPAISIDTISITKVCGHVSDSHLPPVISWRGQNKTEQKSGNKHHGRRPKVQLRCPPGKQISSILFSSYGTPSGDCGSYAIGGCHSLNSLATVEEACLGKRICSIPVWSQKFGYDPCPGIPKTLLVDAQCT</sequence>
<dbReference type="GO" id="GO:0048046">
    <property type="term" value="C:apoplast"/>
    <property type="evidence" value="ECO:0007669"/>
    <property type="project" value="UniProtKB-SubCell"/>
</dbReference>
<dbReference type="InterPro" id="IPR041392">
    <property type="entry name" value="GHD"/>
</dbReference>
<dbReference type="FunFam" id="2.60.120.260:FF:000050">
    <property type="entry name" value="Beta-galactosidase"/>
    <property type="match status" value="1"/>
</dbReference>
<accession>A0A1R3FY58</accession>
<dbReference type="PRINTS" id="PR00742">
    <property type="entry name" value="GLHYDRLASE35"/>
</dbReference>
<dbReference type="InterPro" id="IPR000922">
    <property type="entry name" value="Lectin_gal-bd_dom"/>
</dbReference>
<dbReference type="PROSITE" id="PS50228">
    <property type="entry name" value="SUEL_LECTIN"/>
    <property type="match status" value="1"/>
</dbReference>
<dbReference type="InterPro" id="IPR017853">
    <property type="entry name" value="GH"/>
</dbReference>
<evidence type="ECO:0000256" key="2">
    <source>
        <dbReference type="ARBA" id="ARBA00004271"/>
    </source>
</evidence>
<keyword evidence="7 13" id="KW-0732">Signal</keyword>
<comment type="subcellular location">
    <subcellularLocation>
        <location evidence="2">Secreted</location>
        <location evidence="2">Extracellular space</location>
        <location evidence="2">Apoplast</location>
    </subcellularLocation>
</comment>
<keyword evidence="6" id="KW-0964">Secreted</keyword>
<organism evidence="15 16">
    <name type="scientific">Corchorus olitorius</name>
    <dbReference type="NCBI Taxonomy" id="93759"/>
    <lineage>
        <taxon>Eukaryota</taxon>
        <taxon>Viridiplantae</taxon>
        <taxon>Streptophyta</taxon>
        <taxon>Embryophyta</taxon>
        <taxon>Tracheophyta</taxon>
        <taxon>Spermatophyta</taxon>
        <taxon>Magnoliopsida</taxon>
        <taxon>eudicotyledons</taxon>
        <taxon>Gunneridae</taxon>
        <taxon>Pentapetalae</taxon>
        <taxon>rosids</taxon>
        <taxon>malvids</taxon>
        <taxon>Malvales</taxon>
        <taxon>Malvaceae</taxon>
        <taxon>Grewioideae</taxon>
        <taxon>Apeibeae</taxon>
        <taxon>Corchorus</taxon>
    </lineage>
</organism>
<evidence type="ECO:0000256" key="12">
    <source>
        <dbReference type="RuleBase" id="RU003679"/>
    </source>
</evidence>
<evidence type="ECO:0000256" key="3">
    <source>
        <dbReference type="ARBA" id="ARBA00009809"/>
    </source>
</evidence>
<dbReference type="InterPro" id="IPR048913">
    <property type="entry name" value="BetaGal_gal-bd"/>
</dbReference>
<evidence type="ECO:0000256" key="13">
    <source>
        <dbReference type="SAM" id="SignalP"/>
    </source>
</evidence>
<evidence type="ECO:0000259" key="14">
    <source>
        <dbReference type="PROSITE" id="PS50228"/>
    </source>
</evidence>
<dbReference type="SUPFAM" id="SSF51445">
    <property type="entry name" value="(Trans)glycosidases"/>
    <property type="match status" value="1"/>
</dbReference>
<evidence type="ECO:0000313" key="15">
    <source>
        <dbReference type="EMBL" id="OMO50700.1"/>
    </source>
</evidence>
<evidence type="ECO:0000256" key="8">
    <source>
        <dbReference type="ARBA" id="ARBA00022801"/>
    </source>
</evidence>
<keyword evidence="9" id="KW-0325">Glycoprotein</keyword>
<evidence type="ECO:0000313" key="16">
    <source>
        <dbReference type="Proteomes" id="UP000187203"/>
    </source>
</evidence>
<dbReference type="OrthoDB" id="1657402at2759"/>
<name>A0A1R3FY58_9ROSI</name>
<dbReference type="SUPFAM" id="SSF49785">
    <property type="entry name" value="Galactose-binding domain-like"/>
    <property type="match status" value="2"/>
</dbReference>
<feature type="domain" description="SUEL-type lectin" evidence="14">
    <location>
        <begin position="735"/>
        <end position="818"/>
    </location>
</feature>
<dbReference type="Gene3D" id="3.20.20.80">
    <property type="entry name" value="Glycosidases"/>
    <property type="match status" value="1"/>
</dbReference>
<dbReference type="FunFam" id="3.20.20.80:FF:000098">
    <property type="entry name" value="Beta-galactosidase"/>
    <property type="match status" value="1"/>
</dbReference>
<keyword evidence="5" id="KW-0052">Apoplast</keyword>
<dbReference type="InterPro" id="IPR001944">
    <property type="entry name" value="Glycoside_Hdrlase_35"/>
</dbReference>
<gene>
    <name evidence="15" type="ORF">COLO4_37921</name>
</gene>
<dbReference type="Pfam" id="PF01301">
    <property type="entry name" value="Glyco_hydro_35"/>
    <property type="match status" value="1"/>
</dbReference>
<dbReference type="CDD" id="cd22842">
    <property type="entry name" value="Gal_Rha_Lectin_BGal"/>
    <property type="match status" value="1"/>
</dbReference>
<dbReference type="STRING" id="93759.A0A1R3FY58"/>
<protein>
    <recommendedName>
        <fullName evidence="4 11">Beta-galactosidase</fullName>
        <ecNumber evidence="4 11">3.2.1.23</ecNumber>
    </recommendedName>
</protein>
<dbReference type="GO" id="GO:0030246">
    <property type="term" value="F:carbohydrate binding"/>
    <property type="evidence" value="ECO:0007669"/>
    <property type="project" value="InterPro"/>
</dbReference>
<dbReference type="Pfam" id="PF21467">
    <property type="entry name" value="BetaGal_gal-bd"/>
    <property type="match status" value="1"/>
</dbReference>
<dbReference type="PANTHER" id="PTHR23421">
    <property type="entry name" value="BETA-GALACTOSIDASE RELATED"/>
    <property type="match status" value="1"/>
</dbReference>
<dbReference type="Pfam" id="PF02140">
    <property type="entry name" value="SUEL_Lectin"/>
    <property type="match status" value="1"/>
</dbReference>
<feature type="chain" id="PRO_5013385836" description="Beta-galactosidase" evidence="13">
    <location>
        <begin position="22"/>
        <end position="818"/>
    </location>
</feature>
<keyword evidence="8 11" id="KW-0378">Hydrolase</keyword>
<dbReference type="Pfam" id="PF17834">
    <property type="entry name" value="GHD"/>
    <property type="match status" value="1"/>
</dbReference>
<proteinExistence type="inferred from homology"/>
<keyword evidence="16" id="KW-1185">Reference proteome</keyword>
<dbReference type="Gene3D" id="2.60.120.260">
    <property type="entry name" value="Galactose-binding domain-like"/>
    <property type="match status" value="1"/>
</dbReference>
<evidence type="ECO:0000256" key="4">
    <source>
        <dbReference type="ARBA" id="ARBA00012756"/>
    </source>
</evidence>
<dbReference type="InterPro" id="IPR031330">
    <property type="entry name" value="Gly_Hdrlase_35_cat"/>
</dbReference>
<evidence type="ECO:0000256" key="1">
    <source>
        <dbReference type="ARBA" id="ARBA00001412"/>
    </source>
</evidence>
<evidence type="ECO:0000256" key="6">
    <source>
        <dbReference type="ARBA" id="ARBA00022525"/>
    </source>
</evidence>
<dbReference type="EC" id="3.2.1.23" evidence="4 11"/>
<dbReference type="EMBL" id="AWUE01024443">
    <property type="protein sequence ID" value="OMO50700.1"/>
    <property type="molecule type" value="Genomic_DNA"/>
</dbReference>
<comment type="caution">
    <text evidence="15">The sequence shown here is derived from an EMBL/GenBank/DDBJ whole genome shotgun (WGS) entry which is preliminary data.</text>
</comment>
<comment type="catalytic activity">
    <reaction evidence="1 11">
        <text>Hydrolysis of terminal non-reducing beta-D-galactose residues in beta-D-galactosides.</text>
        <dbReference type="EC" id="3.2.1.23"/>
    </reaction>
</comment>
<evidence type="ECO:0000256" key="7">
    <source>
        <dbReference type="ARBA" id="ARBA00022729"/>
    </source>
</evidence>
<dbReference type="FunFam" id="2.60.120.260:FF:000142">
    <property type="entry name" value="Beta-galactosidase"/>
    <property type="match status" value="1"/>
</dbReference>
<keyword evidence="10 11" id="KW-0326">Glycosidase</keyword>